<dbReference type="PANTHER" id="PTHR46224">
    <property type="entry name" value="ANKYRIN REPEAT FAMILY PROTEIN"/>
    <property type="match status" value="1"/>
</dbReference>
<proteinExistence type="predicted"/>
<keyword evidence="2" id="KW-0808">Transferase</keyword>
<dbReference type="Gene3D" id="1.25.40.20">
    <property type="entry name" value="Ankyrin repeat-containing domain"/>
    <property type="match status" value="1"/>
</dbReference>
<gene>
    <name evidence="2" type="ORF">Lery_2901</name>
</gene>
<protein>
    <submittedName>
        <fullName evidence="2">Glycosyltransferase</fullName>
    </submittedName>
</protein>
<keyword evidence="3" id="KW-1185">Reference proteome</keyword>
<dbReference type="GO" id="GO:0016740">
    <property type="term" value="F:transferase activity"/>
    <property type="evidence" value="ECO:0007669"/>
    <property type="project" value="UniProtKB-KW"/>
</dbReference>
<feature type="repeat" description="ANK" evidence="1">
    <location>
        <begin position="456"/>
        <end position="488"/>
    </location>
</feature>
<dbReference type="Proteomes" id="UP000054773">
    <property type="component" value="Unassembled WGS sequence"/>
</dbReference>
<dbReference type="SUPFAM" id="SSF48403">
    <property type="entry name" value="Ankyrin repeat"/>
    <property type="match status" value="1"/>
</dbReference>
<dbReference type="AlphaFoldDB" id="A0A0W0TEG9"/>
<evidence type="ECO:0000256" key="1">
    <source>
        <dbReference type="PROSITE-ProRule" id="PRU00023"/>
    </source>
</evidence>
<name>A0A0W0TEG9_LEGER</name>
<dbReference type="RefSeq" id="WP_058528001.1">
    <property type="nucleotide sequence ID" value="NZ_CAAAHY010000047.1"/>
</dbReference>
<feature type="repeat" description="ANK" evidence="1">
    <location>
        <begin position="290"/>
        <end position="322"/>
    </location>
</feature>
<dbReference type="PROSITE" id="PS50088">
    <property type="entry name" value="ANK_REPEAT"/>
    <property type="match status" value="3"/>
</dbReference>
<dbReference type="PATRIC" id="fig|448.7.peg.3052"/>
<dbReference type="EMBL" id="LNYA01000036">
    <property type="protein sequence ID" value="KTC93987.1"/>
    <property type="molecule type" value="Genomic_DNA"/>
</dbReference>
<evidence type="ECO:0000313" key="2">
    <source>
        <dbReference type="EMBL" id="KTC93987.1"/>
    </source>
</evidence>
<dbReference type="SMART" id="SM00248">
    <property type="entry name" value="ANK"/>
    <property type="match status" value="7"/>
</dbReference>
<feature type="repeat" description="ANK" evidence="1">
    <location>
        <begin position="323"/>
        <end position="355"/>
    </location>
</feature>
<keyword evidence="1" id="KW-0040">ANK repeat</keyword>
<dbReference type="PANTHER" id="PTHR46224:SF64">
    <property type="entry name" value="IQ MOTIF AND ANKYRIN REPEAT DOMAIN-CONTAINING PROTEIN 1"/>
    <property type="match status" value="1"/>
</dbReference>
<evidence type="ECO:0000313" key="3">
    <source>
        <dbReference type="Proteomes" id="UP000054773"/>
    </source>
</evidence>
<comment type="caution">
    <text evidence="2">The sequence shown here is derived from an EMBL/GenBank/DDBJ whole genome shotgun (WGS) entry which is preliminary data.</text>
</comment>
<organism evidence="2 3">
    <name type="scientific">Legionella erythra</name>
    <dbReference type="NCBI Taxonomy" id="448"/>
    <lineage>
        <taxon>Bacteria</taxon>
        <taxon>Pseudomonadati</taxon>
        <taxon>Pseudomonadota</taxon>
        <taxon>Gammaproteobacteria</taxon>
        <taxon>Legionellales</taxon>
        <taxon>Legionellaceae</taxon>
        <taxon>Legionella</taxon>
    </lineage>
</organism>
<dbReference type="PROSITE" id="PS50297">
    <property type="entry name" value="ANK_REP_REGION"/>
    <property type="match status" value="2"/>
</dbReference>
<reference evidence="2 3" key="1">
    <citation type="submission" date="2015-11" db="EMBL/GenBank/DDBJ databases">
        <title>Genomic analysis of 38 Legionella species identifies large and diverse effector repertoires.</title>
        <authorList>
            <person name="Burstein D."/>
            <person name="Amaro F."/>
            <person name="Zusman T."/>
            <person name="Lifshitz Z."/>
            <person name="Cohen O."/>
            <person name="Gilbert J.A."/>
            <person name="Pupko T."/>
            <person name="Shuman H.A."/>
            <person name="Segal G."/>
        </authorList>
    </citation>
    <scope>NUCLEOTIDE SEQUENCE [LARGE SCALE GENOMIC DNA]</scope>
    <source>
        <strain evidence="2 3">SE-32A-C8</strain>
    </source>
</reference>
<accession>A0A0W0TEG9</accession>
<dbReference type="Pfam" id="PF12796">
    <property type="entry name" value="Ank_2"/>
    <property type="match status" value="2"/>
</dbReference>
<dbReference type="InterPro" id="IPR036770">
    <property type="entry name" value="Ankyrin_rpt-contain_sf"/>
</dbReference>
<dbReference type="InterPro" id="IPR002110">
    <property type="entry name" value="Ankyrin_rpt"/>
</dbReference>
<sequence>MQDKEDVSTGHGRIIQLMQSLNYAADERGICNGYCHMGMQAVLLGEASRFKERVDQLLTIPLEDFQEKARIQQLNHEIPAGKAAIKESIRAQIESYLIHKGQWVDALAFFDGIELNQQRRLYQYLFEKNIHLSQQRGGFVDLTIPQRLEERGGILSLPSIAGVYKKEEFKTNLAFLKKGFKQMHLTEPVSLAVTGFGGQHAVSISYNPATEKWILIDANIPPLQEYTDDDKAAEALIRSCSDNDVAAIHIACYTSPGNKQAEEELTDLLLKMQHLSNKNMKKKIKWQDSEGSTWLCVAAQTANSGLISQLIANGADINKKTNSQYTPLMIALLCDYDESAQTLLDCGANPNLSNGNVISPMRIAMSKGKWGMVAALLNKGADPHLRPDVETPCPLEDAIALNNPDLLKFLLAHGANPFQTFLGKRNFMINLAVKIGSLESLKVLLEHGVKANGEEEDTSPLFIAMKNNQLHAARLLLEYGADPNAEDSSFDQTAWQFARQNQLNDFLELFNNPPSQREKHSEEKTTPSESFNPFEVLSFIDALQRYCKKRASEWHLPEKLYLEKENSSGFKTRLISTKFGYSAQDKIHAAHKLIDALQNKDPREALTEFDIGALTNSRLYSTVVKKYEDLFQRVDEVRQFYANSEENPDF</sequence>
<dbReference type="InterPro" id="IPR051616">
    <property type="entry name" value="Cul2-RING_E3_ligase_SR"/>
</dbReference>
<dbReference type="STRING" id="448.Lery_2901"/>